<dbReference type="Pfam" id="PF12796">
    <property type="entry name" value="Ank_2"/>
    <property type="match status" value="9"/>
</dbReference>
<organism evidence="2 3">
    <name type="scientific">Trichoderma lentiforme</name>
    <dbReference type="NCBI Taxonomy" id="1567552"/>
    <lineage>
        <taxon>Eukaryota</taxon>
        <taxon>Fungi</taxon>
        <taxon>Dikarya</taxon>
        <taxon>Ascomycota</taxon>
        <taxon>Pezizomycotina</taxon>
        <taxon>Sordariomycetes</taxon>
        <taxon>Hypocreomycetidae</taxon>
        <taxon>Hypocreales</taxon>
        <taxon>Hypocreaceae</taxon>
        <taxon>Trichoderma</taxon>
    </lineage>
</organism>
<feature type="repeat" description="ANK" evidence="1">
    <location>
        <begin position="768"/>
        <end position="800"/>
    </location>
</feature>
<dbReference type="InterPro" id="IPR036770">
    <property type="entry name" value="Ankyrin_rpt-contain_sf"/>
</dbReference>
<feature type="repeat" description="ANK" evidence="1">
    <location>
        <begin position="966"/>
        <end position="998"/>
    </location>
</feature>
<keyword evidence="1" id="KW-0040">ANK repeat</keyword>
<feature type="repeat" description="ANK" evidence="1">
    <location>
        <begin position="568"/>
        <end position="600"/>
    </location>
</feature>
<comment type="caution">
    <text evidence="2">The sequence shown here is derived from an EMBL/GenBank/DDBJ whole genome shotgun (WGS) entry which is preliminary data.</text>
</comment>
<feature type="repeat" description="ANK" evidence="1">
    <location>
        <begin position="409"/>
        <end position="441"/>
    </location>
</feature>
<dbReference type="PRINTS" id="PR01415">
    <property type="entry name" value="ANKYRIN"/>
</dbReference>
<keyword evidence="3" id="KW-1185">Reference proteome</keyword>
<dbReference type="Pfam" id="PF00023">
    <property type="entry name" value="Ank"/>
    <property type="match status" value="2"/>
</dbReference>
<dbReference type="InterPro" id="IPR002110">
    <property type="entry name" value="Ankyrin_rpt"/>
</dbReference>
<dbReference type="PROSITE" id="PS50297">
    <property type="entry name" value="ANK_REP_REGION"/>
    <property type="match status" value="14"/>
</dbReference>
<feature type="repeat" description="ANK" evidence="1">
    <location>
        <begin position="454"/>
        <end position="486"/>
    </location>
</feature>
<evidence type="ECO:0000313" key="3">
    <source>
        <dbReference type="Proteomes" id="UP000801864"/>
    </source>
</evidence>
<dbReference type="SUPFAM" id="SSF48403">
    <property type="entry name" value="Ankyrin repeat"/>
    <property type="match status" value="4"/>
</dbReference>
<gene>
    <name evidence="2" type="ORF">CFAM422_006809</name>
</gene>
<feature type="repeat" description="ANK" evidence="1">
    <location>
        <begin position="634"/>
        <end position="666"/>
    </location>
</feature>
<evidence type="ECO:0000256" key="1">
    <source>
        <dbReference type="PROSITE-ProRule" id="PRU00023"/>
    </source>
</evidence>
<sequence>MSIKRSADALPDAPFKIYYELLNNIPDQSRQMLQNVIHWLAHSYRPLNLSELAIVAVFDQKNENLDVLGDSTPIDLGWDLQNALGNLVRIEGDHTVHMDDQFRRFILEKVSPKEPKMASYGYQDHSSVAYMCLKYISLFIHDGSIQSSNSDFGGDLLLYAIRYWPEHYKKGKIDIEPDSDTKLSAPEGFVPLLSNYSLIQAWARQYAECKTQRRQPESDHPLCVAVDVGCHDLVDILLKRLPDPQVLTISLENSIRRGEESLARLLVKSKATTTNALHIAAAFGQESMLSLCYDITANLYEENEGGFAAIHCACEGGYLRIVEKLLDHGVGADLESSVTGQSPLHIACQFGHFKIIEHLLGKGVDPIKKDKSGLTPLHTAIKWQQIGSVRALFEKQSLQQFNMLATDENGYTALHFAAESSRIDITDILLAALKDMSANGDEDLGNQLGEAICKNSTPLHIAASTGSSEVVKALLLWAAEQDHVATLRVDAEGCIPLHLAAISGCPEIVKQLLQEYLKPEDQLIQRARNHQNAYPIHLAIKRHHYAVVKILLEAHSRYDVALDLFFKLAVTPLHMASTYGQLDIVKLLLKYNATANVVDWHDKTPLFNASEKGHLRIVQELLDYDADPNAADEQNTSPLLSAIRKNHIHVVKLLLDRDADPDQGDISGVTPILAASEVGHAHIVDLLLKYGADPNIEDDNGFSPLLIAAKNGHVEVVKLLFQNDITDLEIIGPDQKTILHFAAENGEPNTLEYILSHSEINPDVTDSNGNTPLHFISRKGLVDMVSQFLDHNASPTAMNMIGQAPVHLAPTEELMLMLLPSADDLKDPKFDSVLYRATELGYLNLLKRVQEDRGSLEAVDNKGCCLYHTAARIGHFNVFEFLIQLEVPGIDLEDKAGRTPISHAAEWGNLDIVQIVAEKAPQTVRSPDRLKRTPLFHAAGNGQLNVVTYLLQDTEASLDIDSTDSQGQTPLWLAASRGYAPTAEFLVHQHADTTIANEEDGWTPLHCAAQLDKREIIKLLSGIEDLRDIQDKEGRTALFLAAYAGNKEVVKELLGKGAADLSDERGWITLHAAHDNPAILKMLLERPDVNVNAKANGGETALHLACASNRDLDSVKLLMQRGADPLQKDSENVTPLHIAATCSYEDSAIRSLLNNIQGPLNIKDNNLQTPLMLAIKRSNTSAVELLLKAQGLELGVSGEEEDAIIGMAVAQSDRKVVELILEHGRSNLSTASIEAFLIWAIKENADPLSRSAIEILSERPQELTRHQELIELVWENDNIPLASFLSKFESSKDIRDSHNWVLEQIISAFQPPIEEGRTVLSADSQHLSPSRWDPVRTSQGLELLDPEAHCIYYRYQRWGGRRFLTAVADHPVPLSSKFYFEIEMVNGSTDE</sequence>
<protein>
    <submittedName>
        <fullName evidence="2">Ankyrin-1</fullName>
    </submittedName>
</protein>
<dbReference type="PANTHER" id="PTHR24121:SF21">
    <property type="entry name" value="ANKYRIN REPEAT FAMILY PROTEIN"/>
    <property type="match status" value="1"/>
</dbReference>
<feature type="repeat" description="ANK" evidence="1">
    <location>
        <begin position="700"/>
        <end position="723"/>
    </location>
</feature>
<dbReference type="Proteomes" id="UP000801864">
    <property type="component" value="Unassembled WGS sequence"/>
</dbReference>
<feature type="repeat" description="ANK" evidence="1">
    <location>
        <begin position="601"/>
        <end position="633"/>
    </location>
</feature>
<feature type="repeat" description="ANK" evidence="1">
    <location>
        <begin position="305"/>
        <end position="337"/>
    </location>
</feature>
<dbReference type="Gene3D" id="1.25.40.20">
    <property type="entry name" value="Ankyrin repeat-containing domain"/>
    <property type="match status" value="7"/>
</dbReference>
<accession>A0A9P5CD41</accession>
<proteinExistence type="predicted"/>
<feature type="repeat" description="ANK" evidence="1">
    <location>
        <begin position="492"/>
        <end position="514"/>
    </location>
</feature>
<reference evidence="2 3" key="1">
    <citation type="submission" date="2018-06" db="EMBL/GenBank/DDBJ databases">
        <title>Genome analysis of cellulolytic fungus Trichoderma lentiforme CFAM-422.</title>
        <authorList>
            <person name="Steindorff A.S."/>
            <person name="Formighieri E.F."/>
            <person name="Midorikawa G.E.O."/>
            <person name="Tamietti M.S."/>
            <person name="Ramos E.Z."/>
            <person name="Silva A.S."/>
            <person name="Bon E.P.S."/>
            <person name="Mendes T.D."/>
            <person name="Damaso M.C.T."/>
            <person name="Favaro L.C.L."/>
        </authorList>
    </citation>
    <scope>NUCLEOTIDE SEQUENCE [LARGE SCALE GENOMIC DNA]</scope>
    <source>
        <strain evidence="2 3">CFAM-422</strain>
    </source>
</reference>
<dbReference type="PROSITE" id="PS50088">
    <property type="entry name" value="ANK_REPEAT"/>
    <property type="match status" value="15"/>
</dbReference>
<feature type="repeat" description="ANK" evidence="1">
    <location>
        <begin position="1033"/>
        <end position="1058"/>
    </location>
</feature>
<feature type="repeat" description="ANK" evidence="1">
    <location>
        <begin position="339"/>
        <end position="371"/>
    </location>
</feature>
<evidence type="ECO:0000313" key="2">
    <source>
        <dbReference type="EMBL" id="KAF3070112.1"/>
    </source>
</evidence>
<feature type="repeat" description="ANK" evidence="1">
    <location>
        <begin position="1000"/>
        <end position="1020"/>
    </location>
</feature>
<feature type="repeat" description="ANK" evidence="1">
    <location>
        <begin position="1097"/>
        <end position="1130"/>
    </location>
</feature>
<name>A0A9P5CD41_9HYPO</name>
<dbReference type="SMART" id="SM00248">
    <property type="entry name" value="ANK"/>
    <property type="match status" value="27"/>
</dbReference>
<feature type="repeat" description="ANK" evidence="1">
    <location>
        <begin position="667"/>
        <end position="699"/>
    </location>
</feature>
<dbReference type="PANTHER" id="PTHR24121">
    <property type="entry name" value="NO MECHANORECEPTOR POTENTIAL C, ISOFORM D-RELATED"/>
    <property type="match status" value="1"/>
</dbReference>
<dbReference type="EMBL" id="QLNT01000011">
    <property type="protein sequence ID" value="KAF3070112.1"/>
    <property type="molecule type" value="Genomic_DNA"/>
</dbReference>